<dbReference type="InterPro" id="IPR028098">
    <property type="entry name" value="Glyco_trans_4-like_N"/>
</dbReference>
<feature type="domain" description="Glycosyl transferase family 1" evidence="1">
    <location>
        <begin position="223"/>
        <end position="361"/>
    </location>
</feature>
<proteinExistence type="predicted"/>
<gene>
    <name evidence="3" type="ORF">C41B8_07452</name>
</gene>
<dbReference type="Pfam" id="PF13439">
    <property type="entry name" value="Glyco_transf_4"/>
    <property type="match status" value="1"/>
</dbReference>
<dbReference type="InterPro" id="IPR001296">
    <property type="entry name" value="Glyco_trans_1"/>
</dbReference>
<evidence type="ECO:0000313" key="3">
    <source>
        <dbReference type="EMBL" id="KEZ77864.1"/>
    </source>
</evidence>
<keyword evidence="3" id="KW-0808">Transferase</keyword>
<feature type="domain" description="Glycosyltransferase subfamily 4-like N-terminal" evidence="2">
    <location>
        <begin position="79"/>
        <end position="206"/>
    </location>
</feature>
<reference evidence="3 4" key="1">
    <citation type="submission" date="2013-03" db="EMBL/GenBank/DDBJ databases">
        <title>Salinisphaera hydrothermalis C41B8 Genome Sequencing.</title>
        <authorList>
            <person name="Li C."/>
            <person name="Lai Q."/>
            <person name="Shao Z."/>
        </authorList>
    </citation>
    <scope>NUCLEOTIDE SEQUENCE [LARGE SCALE GENOMIC DNA]</scope>
    <source>
        <strain evidence="3 4">C41B8</strain>
    </source>
</reference>
<evidence type="ECO:0000259" key="2">
    <source>
        <dbReference type="Pfam" id="PF13439"/>
    </source>
</evidence>
<organism evidence="3 4">
    <name type="scientific">Salinisphaera hydrothermalis (strain C41B8)</name>
    <dbReference type="NCBI Taxonomy" id="1304275"/>
    <lineage>
        <taxon>Bacteria</taxon>
        <taxon>Pseudomonadati</taxon>
        <taxon>Pseudomonadota</taxon>
        <taxon>Gammaproteobacteria</taxon>
        <taxon>Salinisphaerales</taxon>
        <taxon>Salinisphaeraceae</taxon>
        <taxon>Salinisphaera</taxon>
    </lineage>
</organism>
<dbReference type="EMBL" id="APNK01000008">
    <property type="protein sequence ID" value="KEZ77864.1"/>
    <property type="molecule type" value="Genomic_DNA"/>
</dbReference>
<dbReference type="eggNOG" id="COG0438">
    <property type="taxonomic scope" value="Bacteria"/>
</dbReference>
<name>A0A084IMD0_SALHC</name>
<evidence type="ECO:0000259" key="1">
    <source>
        <dbReference type="Pfam" id="PF00534"/>
    </source>
</evidence>
<protein>
    <submittedName>
        <fullName evidence="3">Glycosyltransferase</fullName>
    </submittedName>
</protein>
<dbReference type="InterPro" id="IPR050194">
    <property type="entry name" value="Glycosyltransferase_grp1"/>
</dbReference>
<dbReference type="PATRIC" id="fig|1304275.5.peg.1522"/>
<dbReference type="AlphaFoldDB" id="A0A084IMD0"/>
<dbReference type="PANTHER" id="PTHR45947">
    <property type="entry name" value="SULFOQUINOVOSYL TRANSFERASE SQD2"/>
    <property type="match status" value="1"/>
</dbReference>
<dbReference type="SUPFAM" id="SSF53756">
    <property type="entry name" value="UDP-Glycosyltransferase/glycogen phosphorylase"/>
    <property type="match status" value="1"/>
</dbReference>
<dbReference type="STRING" id="1304275.C41B8_07452"/>
<dbReference type="RefSeq" id="WP_198025108.1">
    <property type="nucleotide sequence ID" value="NZ_APNK01000008.1"/>
</dbReference>
<sequence>MSRRPLRIAVVTSLYPNEAQPRHGIFVEERLRGLVDTGRVEARVIAPVPWFFSTHPRFGRYAQMAAVPARETRYGIQIEHPRYIVVPKVGMTWVPTLMARAVAPYLQRLRDTGFDFDLIDAHYVYPDGVAAARLAARFDRPLTITARGADINQIANLRIPQRQIRQAASGAGGLIAVSQALADGMHRLGLPGDRIHTLRNGVDLSRFAPRDRESARARLGLAGRIWLCVGHLIERKGMHIALEALAETTDVTLVLVGDGPEEQALRAQAARLGIGDRVRFEGAIAHDDLPDYFSAADVLMHAAGSEGMPNVVLEALACGCAVIATPVGGIPEIMDGPPAGHLMVAREAAAMLACWRQLESSDLLNEAGRRARRRYAEQFGWEPTTRGQLAIFSRLTAIELDDSSSASASAERS</sequence>
<accession>A0A084IMD0</accession>
<dbReference type="Pfam" id="PF00534">
    <property type="entry name" value="Glycos_transf_1"/>
    <property type="match status" value="1"/>
</dbReference>
<comment type="caution">
    <text evidence="3">The sequence shown here is derived from an EMBL/GenBank/DDBJ whole genome shotgun (WGS) entry which is preliminary data.</text>
</comment>
<dbReference type="Proteomes" id="UP000028302">
    <property type="component" value="Unassembled WGS sequence"/>
</dbReference>
<dbReference type="Gene3D" id="3.40.50.2000">
    <property type="entry name" value="Glycogen Phosphorylase B"/>
    <property type="match status" value="2"/>
</dbReference>
<dbReference type="GO" id="GO:0016757">
    <property type="term" value="F:glycosyltransferase activity"/>
    <property type="evidence" value="ECO:0007669"/>
    <property type="project" value="TreeGrafter"/>
</dbReference>
<keyword evidence="4" id="KW-1185">Reference proteome</keyword>
<evidence type="ECO:0000313" key="4">
    <source>
        <dbReference type="Proteomes" id="UP000028302"/>
    </source>
</evidence>
<dbReference type="PANTHER" id="PTHR45947:SF3">
    <property type="entry name" value="SULFOQUINOVOSYL TRANSFERASE SQD2"/>
    <property type="match status" value="1"/>
</dbReference>